<dbReference type="SUPFAM" id="SSF53178">
    <property type="entry name" value="Peptidyl-tRNA hydrolase-like"/>
    <property type="match status" value="1"/>
</dbReference>
<dbReference type="AlphaFoldDB" id="A0A2H0CVF9"/>
<keyword evidence="2 4" id="KW-0378">Hydrolase</keyword>
<dbReference type="NCBIfam" id="TIGR00447">
    <property type="entry name" value="pth"/>
    <property type="match status" value="1"/>
</dbReference>
<dbReference type="InterPro" id="IPR001328">
    <property type="entry name" value="Pept_tRNA_hydro"/>
</dbReference>
<accession>A0A2H0CVF9</accession>
<dbReference type="EMBL" id="PCTL01000002">
    <property type="protein sequence ID" value="PIP73913.1"/>
    <property type="molecule type" value="Genomic_DNA"/>
</dbReference>
<dbReference type="PANTHER" id="PTHR17224">
    <property type="entry name" value="PEPTIDYL-TRNA HYDROLASE"/>
    <property type="match status" value="1"/>
</dbReference>
<dbReference type="GO" id="GO:0000049">
    <property type="term" value="F:tRNA binding"/>
    <property type="evidence" value="ECO:0007669"/>
    <property type="project" value="UniProtKB-KW"/>
</dbReference>
<name>A0A2H0CVF9_9BACT</name>
<reference evidence="4 5" key="1">
    <citation type="submission" date="2017-09" db="EMBL/GenBank/DDBJ databases">
        <title>Depth-based differentiation of microbial function through sediment-hosted aquifers and enrichment of novel symbionts in the deep terrestrial subsurface.</title>
        <authorList>
            <person name="Probst A.J."/>
            <person name="Ladd B."/>
            <person name="Jarett J.K."/>
            <person name="Geller-Mcgrath D.E."/>
            <person name="Sieber C.M."/>
            <person name="Emerson J.B."/>
            <person name="Anantharaman K."/>
            <person name="Thomas B.C."/>
            <person name="Malmstrom R."/>
            <person name="Stieglmeier M."/>
            <person name="Klingl A."/>
            <person name="Woyke T."/>
            <person name="Ryan C.M."/>
            <person name="Banfield J.F."/>
        </authorList>
    </citation>
    <scope>NUCLEOTIDE SEQUENCE [LARGE SCALE GENOMIC DNA]</scope>
    <source>
        <strain evidence="4">CG22_combo_CG10-13_8_21_14_all_47_15</strain>
    </source>
</reference>
<keyword evidence="1" id="KW-0820">tRNA-binding</keyword>
<dbReference type="Gene3D" id="3.40.50.1470">
    <property type="entry name" value="Peptidyl-tRNA hydrolase"/>
    <property type="match status" value="1"/>
</dbReference>
<dbReference type="CDD" id="cd00462">
    <property type="entry name" value="PTH"/>
    <property type="match status" value="1"/>
</dbReference>
<protein>
    <submittedName>
        <fullName evidence="4">Aminoacyl-tRNA hydrolase</fullName>
    </submittedName>
</protein>
<dbReference type="InterPro" id="IPR036416">
    <property type="entry name" value="Pept_tRNA_hydro_sf"/>
</dbReference>
<evidence type="ECO:0000313" key="5">
    <source>
        <dbReference type="Proteomes" id="UP000230638"/>
    </source>
</evidence>
<sequence length="195" mass="21659">MAYIFVGLGNPGEEYANSRHNTGRMILYAFQKRHEFSNWEYDKKLQALVSKGKVEKTPVILLLPETFMNKSGVSVARTVTNAKKAEHLVVVYDDIDLPFGTLKISYDRSSGGHRGLESVIRTLGTKKFIRLRVGVSPKTPAGKIKKPQGDEKVVSFLMSPFGSKDTAELSRVKRRAVEALQNISSKGRVYAASVL</sequence>
<dbReference type="GO" id="GO:0004045">
    <property type="term" value="F:peptidyl-tRNA hydrolase activity"/>
    <property type="evidence" value="ECO:0007669"/>
    <property type="project" value="InterPro"/>
</dbReference>
<evidence type="ECO:0000256" key="3">
    <source>
        <dbReference type="ARBA" id="ARBA00022884"/>
    </source>
</evidence>
<evidence type="ECO:0000256" key="1">
    <source>
        <dbReference type="ARBA" id="ARBA00022555"/>
    </source>
</evidence>
<dbReference type="PANTHER" id="PTHR17224:SF1">
    <property type="entry name" value="PEPTIDYL-TRNA HYDROLASE"/>
    <property type="match status" value="1"/>
</dbReference>
<proteinExistence type="predicted"/>
<dbReference type="Pfam" id="PF01195">
    <property type="entry name" value="Pept_tRNA_hydro"/>
    <property type="match status" value="1"/>
</dbReference>
<gene>
    <name evidence="4" type="ORF">COW88_00395</name>
</gene>
<keyword evidence="3" id="KW-0694">RNA-binding</keyword>
<evidence type="ECO:0000256" key="2">
    <source>
        <dbReference type="ARBA" id="ARBA00022801"/>
    </source>
</evidence>
<comment type="caution">
    <text evidence="4">The sequence shown here is derived from an EMBL/GenBank/DDBJ whole genome shotgun (WGS) entry which is preliminary data.</text>
</comment>
<evidence type="ECO:0000313" key="4">
    <source>
        <dbReference type="EMBL" id="PIP73913.1"/>
    </source>
</evidence>
<dbReference type="Proteomes" id="UP000230638">
    <property type="component" value="Unassembled WGS sequence"/>
</dbReference>
<organism evidence="4 5">
    <name type="scientific">Candidatus Lloydbacteria bacterium CG22_combo_CG10-13_8_21_14_all_47_15</name>
    <dbReference type="NCBI Taxonomy" id="1974635"/>
    <lineage>
        <taxon>Bacteria</taxon>
        <taxon>Candidatus Lloydiibacteriota</taxon>
    </lineage>
</organism>